<dbReference type="Gene3D" id="1.10.1670.10">
    <property type="entry name" value="Helix-hairpin-Helix base-excision DNA repair enzymes (C-terminal)"/>
    <property type="match status" value="1"/>
</dbReference>
<dbReference type="HOGENOM" id="CLU_006958_2_4_9"/>
<dbReference type="GO" id="GO:0003677">
    <property type="term" value="F:DNA binding"/>
    <property type="evidence" value="ECO:0007669"/>
    <property type="project" value="TreeGrafter"/>
</dbReference>
<dbReference type="InterPro" id="IPR029063">
    <property type="entry name" value="SAM-dependent_MTases_sf"/>
</dbReference>
<keyword evidence="4 6" id="KW-0949">S-adenosyl-L-methionine</keyword>
<name>B7IJA1_BACC2</name>
<evidence type="ECO:0000256" key="2">
    <source>
        <dbReference type="ARBA" id="ARBA00022603"/>
    </source>
</evidence>
<evidence type="ECO:0000256" key="1">
    <source>
        <dbReference type="ARBA" id="ARBA00011975"/>
    </source>
</evidence>
<dbReference type="PROSITE" id="PS51679">
    <property type="entry name" value="SAM_MT_C5"/>
    <property type="match status" value="1"/>
</dbReference>
<dbReference type="Proteomes" id="UP000006744">
    <property type="component" value="Chromosome"/>
</dbReference>
<organism evidence="8 9">
    <name type="scientific">Bacillus cereus (strain G9842)</name>
    <dbReference type="NCBI Taxonomy" id="405531"/>
    <lineage>
        <taxon>Bacteria</taxon>
        <taxon>Bacillati</taxon>
        <taxon>Bacillota</taxon>
        <taxon>Bacilli</taxon>
        <taxon>Bacillales</taxon>
        <taxon>Bacillaceae</taxon>
        <taxon>Bacillus</taxon>
        <taxon>Bacillus cereus group</taxon>
    </lineage>
</organism>
<keyword evidence="2 6" id="KW-0489">Methyltransferase</keyword>
<dbReference type="InterPro" id="IPR023170">
    <property type="entry name" value="HhH_base_excis_C"/>
</dbReference>
<dbReference type="AlphaFoldDB" id="B7IJA1"/>
<sequence length="468" mass="54470">MNLIKEIENVINVSFEKQNYIDIEANSRVFNRIGYTIESYNINNDEFNSKVSTLSKTFCYPENPNCCSCPIQMFCRNGRELKKETMDKKIPFIDLFCGAGGLSVGLEQYNFEPIFALDFDLSASKSYLFNRPFLSESSFYNGDIKEFLLHNDLPKAPVIVGGPPCQGFSNANRQRLSDDPRNILYKDFIQCVQKSEANLCVIENVPGMLKVENQVIQDFADIGFMIKPFPFNTKDFGYPQNRNRVFWLGIKTTNIILFNQICNLFESVLYERMYSSDFNLEDAICDLPPLEAKTLKNSTNIENEKWGYTIAEQRIFDSSYSNLLNNGRLESFLFNHRTKYNNDRDIEIYRRLLPGEKSDAKSIQDIMPYKSRNEIFKDKFYKLEPQKPSKTITAHMYYDCHMYIHPYQARGLTPREAARIQGFPDNYYFLGRPNEWYRQVGNAVSPLASRHIGKALERILTEYEDEIL</sequence>
<dbReference type="REBASE" id="19624">
    <property type="entry name" value="M1.BceGORF4337P"/>
</dbReference>
<dbReference type="GO" id="GO:0044027">
    <property type="term" value="P:negative regulation of gene expression via chromosomal CpG island methylation"/>
    <property type="evidence" value="ECO:0007669"/>
    <property type="project" value="TreeGrafter"/>
</dbReference>
<comment type="similarity">
    <text evidence="6 7">Belongs to the class I-like SAM-binding methyltransferase superfamily. C5-methyltransferase family.</text>
</comment>
<evidence type="ECO:0000256" key="4">
    <source>
        <dbReference type="ARBA" id="ARBA00022691"/>
    </source>
</evidence>
<dbReference type="RefSeq" id="WP_001048932.1">
    <property type="nucleotide sequence ID" value="NC_011772.1"/>
</dbReference>
<dbReference type="KEGG" id="bcg:BCG9842_B4338"/>
<dbReference type="Pfam" id="PF00145">
    <property type="entry name" value="DNA_methylase"/>
    <property type="match status" value="1"/>
</dbReference>
<protein>
    <recommendedName>
        <fullName evidence="1">DNA (cytosine-5-)-methyltransferase</fullName>
        <ecNumber evidence="1">2.1.1.37</ecNumber>
    </recommendedName>
</protein>
<dbReference type="GO" id="GO:0009307">
    <property type="term" value="P:DNA restriction-modification system"/>
    <property type="evidence" value="ECO:0007669"/>
    <property type="project" value="UniProtKB-KW"/>
</dbReference>
<gene>
    <name evidence="8" type="ordered locus">BCG9842_B4338</name>
</gene>
<dbReference type="Gene3D" id="3.40.50.150">
    <property type="entry name" value="Vaccinia Virus protein VP39"/>
    <property type="match status" value="1"/>
</dbReference>
<dbReference type="PANTHER" id="PTHR10629">
    <property type="entry name" value="CYTOSINE-SPECIFIC METHYLTRANSFERASE"/>
    <property type="match status" value="1"/>
</dbReference>
<dbReference type="EMBL" id="CP001186">
    <property type="protein sequence ID" value="ACK95221.1"/>
    <property type="molecule type" value="Genomic_DNA"/>
</dbReference>
<reference evidence="8 9" key="1">
    <citation type="submission" date="2008-10" db="EMBL/GenBank/DDBJ databases">
        <title>Genome sequence of Bacillus cereus G9842.</title>
        <authorList>
            <person name="Dodson R.J."/>
            <person name="Durkin A.S."/>
            <person name="Rosovitz M.J."/>
            <person name="Rasko D.A."/>
            <person name="Hoffmaster A."/>
            <person name="Ravel J."/>
            <person name="Sutton G."/>
        </authorList>
    </citation>
    <scope>NUCLEOTIDE SEQUENCE [LARGE SCALE GENOMIC DNA]</scope>
    <source>
        <strain evidence="8 9">G9842</strain>
    </source>
</reference>
<evidence type="ECO:0000256" key="7">
    <source>
        <dbReference type="RuleBase" id="RU000416"/>
    </source>
</evidence>
<evidence type="ECO:0000256" key="3">
    <source>
        <dbReference type="ARBA" id="ARBA00022679"/>
    </source>
</evidence>
<accession>B7IJA1</accession>
<evidence type="ECO:0000313" key="8">
    <source>
        <dbReference type="EMBL" id="ACK95221.1"/>
    </source>
</evidence>
<dbReference type="InterPro" id="IPR050390">
    <property type="entry name" value="C5-Methyltransferase"/>
</dbReference>
<feature type="active site" evidence="6">
    <location>
        <position position="165"/>
    </location>
</feature>
<dbReference type="GO" id="GO:0032259">
    <property type="term" value="P:methylation"/>
    <property type="evidence" value="ECO:0007669"/>
    <property type="project" value="UniProtKB-KW"/>
</dbReference>
<keyword evidence="3 6" id="KW-0808">Transferase</keyword>
<proteinExistence type="inferred from homology"/>
<dbReference type="EC" id="2.1.1.37" evidence="1"/>
<dbReference type="Gene3D" id="3.90.120.10">
    <property type="entry name" value="DNA Methylase, subunit A, domain 2"/>
    <property type="match status" value="1"/>
</dbReference>
<dbReference type="GO" id="GO:0003886">
    <property type="term" value="F:DNA (cytosine-5-)-methyltransferase activity"/>
    <property type="evidence" value="ECO:0007669"/>
    <property type="project" value="UniProtKB-EC"/>
</dbReference>
<dbReference type="PRINTS" id="PR00105">
    <property type="entry name" value="C5METTRFRASE"/>
</dbReference>
<evidence type="ECO:0000313" key="9">
    <source>
        <dbReference type="Proteomes" id="UP000006744"/>
    </source>
</evidence>
<evidence type="ECO:0000256" key="6">
    <source>
        <dbReference type="PROSITE-ProRule" id="PRU01016"/>
    </source>
</evidence>
<dbReference type="PANTHER" id="PTHR10629:SF52">
    <property type="entry name" value="DNA (CYTOSINE-5)-METHYLTRANSFERASE 1"/>
    <property type="match status" value="1"/>
</dbReference>
<keyword evidence="5" id="KW-0680">Restriction system</keyword>
<dbReference type="NCBIfam" id="TIGR00675">
    <property type="entry name" value="dcm"/>
    <property type="match status" value="1"/>
</dbReference>
<dbReference type="SUPFAM" id="SSF53335">
    <property type="entry name" value="S-adenosyl-L-methionine-dependent methyltransferases"/>
    <property type="match status" value="1"/>
</dbReference>
<dbReference type="InterPro" id="IPR001525">
    <property type="entry name" value="C5_MeTfrase"/>
</dbReference>
<evidence type="ECO:0000256" key="5">
    <source>
        <dbReference type="ARBA" id="ARBA00022747"/>
    </source>
</evidence>